<dbReference type="RefSeq" id="WP_050335897.1">
    <property type="nucleotide sequence ID" value="NZ_CP012195.1"/>
</dbReference>
<dbReference type="Proteomes" id="UP000063971">
    <property type="component" value="Chromosome"/>
</dbReference>
<evidence type="ECO:0000313" key="1">
    <source>
        <dbReference type="EMBL" id="AKT91434.1"/>
    </source>
</evidence>
<dbReference type="EMBL" id="CP012195">
    <property type="protein sequence ID" value="AKT91434.1"/>
    <property type="molecule type" value="Genomic_DNA"/>
</dbReference>
<sequence>MKKENSIGDISTHVNIKENIFKIVFSDKNAFFNFFILYMDLCKEANTKDLINSKVNMQSKLFFYRFLQSFKEYIEEKSKEKINIKENENQRIYEKDGNGSGNIIINDNELVIEFSNKEIMNDFIASYYKLLHYHLIRIRQGKDYKNYPKYNYIDEVNQIYFMKFLEQHISEKNKQIKDEK</sequence>
<protein>
    <submittedName>
        <fullName evidence="1">Uncharacterized protein</fullName>
    </submittedName>
</protein>
<evidence type="ECO:0000313" key="2">
    <source>
        <dbReference type="Proteomes" id="UP000063971"/>
    </source>
</evidence>
<gene>
    <name evidence="1" type="ORF">CUREO_1628</name>
</gene>
<proteinExistence type="predicted"/>
<accession>A0AAU8U2E4</accession>
<reference evidence="1 2" key="1">
    <citation type="journal article" date="2015" name="Genome Announc.">
        <title>Complete Genome Sequence of the Campylobacter ureolyticus Clinical Isolate RIGS 9880.</title>
        <authorList>
            <person name="Miller W.G."/>
            <person name="Yee E."/>
            <person name="On S.L."/>
            <person name="Andersen L.P."/>
            <person name="Bono J.L."/>
        </authorList>
    </citation>
    <scope>NUCLEOTIDE SEQUENCE [LARGE SCALE GENOMIC DNA]</scope>
    <source>
        <strain evidence="1 2">RIGS 9880</strain>
    </source>
</reference>
<name>A0AAU8U2E4_9BACT</name>
<organism evidence="1 2">
    <name type="scientific">Campylobacter ureolyticus RIGS 9880</name>
    <dbReference type="NCBI Taxonomy" id="1032069"/>
    <lineage>
        <taxon>Bacteria</taxon>
        <taxon>Pseudomonadati</taxon>
        <taxon>Campylobacterota</taxon>
        <taxon>Epsilonproteobacteria</taxon>
        <taxon>Campylobacterales</taxon>
        <taxon>Campylobacteraceae</taxon>
        <taxon>Campylobacter</taxon>
    </lineage>
</organism>
<dbReference type="KEGG" id="cure:CUREO_1628"/>
<dbReference type="AlphaFoldDB" id="A0AAU8U2E4"/>